<dbReference type="OrthoDB" id="4787388at2"/>
<dbReference type="SUPFAM" id="SSF52540">
    <property type="entry name" value="P-loop containing nucleoside triphosphate hydrolases"/>
    <property type="match status" value="2"/>
</dbReference>
<evidence type="ECO:0000256" key="3">
    <source>
        <dbReference type="ARBA" id="ARBA00022741"/>
    </source>
</evidence>
<dbReference type="Proteomes" id="UP000245590">
    <property type="component" value="Unassembled WGS sequence"/>
</dbReference>
<comment type="caution">
    <text evidence="6">The sequence shown here is derived from an EMBL/GenBank/DDBJ whole genome shotgun (WGS) entry which is preliminary data.</text>
</comment>
<dbReference type="Pfam" id="PF00005">
    <property type="entry name" value="ABC_tran"/>
    <property type="match status" value="2"/>
</dbReference>
<reference evidence="6 7" key="1">
    <citation type="submission" date="2018-05" db="EMBL/GenBank/DDBJ databases">
        <title>Brachybacterium sp. M1HQ-2T, whole genome shotgun sequence.</title>
        <authorList>
            <person name="Tuo L."/>
        </authorList>
    </citation>
    <scope>NUCLEOTIDE SEQUENCE [LARGE SCALE GENOMIC DNA]</scope>
    <source>
        <strain evidence="6 7">M1HQ-2</strain>
    </source>
</reference>
<dbReference type="PANTHER" id="PTHR43776:SF7">
    <property type="entry name" value="D,D-DIPEPTIDE TRANSPORT ATP-BINDING PROTEIN DDPF-RELATED"/>
    <property type="match status" value="1"/>
</dbReference>
<accession>A0A2U2RMA0</accession>
<dbReference type="AlphaFoldDB" id="A0A2U2RMA0"/>
<dbReference type="PROSITE" id="PS50893">
    <property type="entry name" value="ABC_TRANSPORTER_2"/>
    <property type="match status" value="2"/>
</dbReference>
<dbReference type="GO" id="GO:0055085">
    <property type="term" value="P:transmembrane transport"/>
    <property type="evidence" value="ECO:0007669"/>
    <property type="project" value="UniProtKB-ARBA"/>
</dbReference>
<keyword evidence="7" id="KW-1185">Reference proteome</keyword>
<feature type="domain" description="ABC transporter" evidence="5">
    <location>
        <begin position="9"/>
        <end position="257"/>
    </location>
</feature>
<dbReference type="Pfam" id="PF08352">
    <property type="entry name" value="oligo_HPY"/>
    <property type="match status" value="1"/>
</dbReference>
<name>A0A2U2RMA0_9MICO</name>
<dbReference type="GO" id="GO:0005524">
    <property type="term" value="F:ATP binding"/>
    <property type="evidence" value="ECO:0007669"/>
    <property type="project" value="UniProtKB-KW"/>
</dbReference>
<proteinExistence type="inferred from homology"/>
<dbReference type="SMART" id="SM00382">
    <property type="entry name" value="AAA"/>
    <property type="match status" value="2"/>
</dbReference>
<gene>
    <name evidence="6" type="ORF">DEO23_05180</name>
</gene>
<dbReference type="InterPro" id="IPR050319">
    <property type="entry name" value="ABC_transp_ATP-bind"/>
</dbReference>
<evidence type="ECO:0000259" key="5">
    <source>
        <dbReference type="PROSITE" id="PS50893"/>
    </source>
</evidence>
<evidence type="ECO:0000256" key="1">
    <source>
        <dbReference type="ARBA" id="ARBA00005417"/>
    </source>
</evidence>
<dbReference type="CDD" id="cd03257">
    <property type="entry name" value="ABC_NikE_OppD_transporters"/>
    <property type="match status" value="2"/>
</dbReference>
<keyword evidence="4 6" id="KW-0067">ATP-binding</keyword>
<dbReference type="PROSITE" id="PS00211">
    <property type="entry name" value="ABC_TRANSPORTER_1"/>
    <property type="match status" value="2"/>
</dbReference>
<dbReference type="InterPro" id="IPR013563">
    <property type="entry name" value="Oligopep_ABC_C"/>
</dbReference>
<dbReference type="InterPro" id="IPR003593">
    <property type="entry name" value="AAA+_ATPase"/>
</dbReference>
<dbReference type="PANTHER" id="PTHR43776">
    <property type="entry name" value="TRANSPORT ATP-BINDING PROTEIN"/>
    <property type="match status" value="1"/>
</dbReference>
<dbReference type="Gene3D" id="3.40.50.300">
    <property type="entry name" value="P-loop containing nucleotide triphosphate hydrolases"/>
    <property type="match status" value="2"/>
</dbReference>
<protein>
    <submittedName>
        <fullName evidence="6">ABC transporter ATP-binding protein</fullName>
    </submittedName>
</protein>
<sequence>MTTPPAIAVDRLSIGYAGRGRVARTIDDVSFTAPAGRTTALVGESGSGKTTIASAISGLLAENARWLGGSAALHGTDVSGLSARAWQALHGRILGYVPQDPLGSLDPLQTVGAHITESVRQAQALSTQDARRRARDLLETVHVADVDRKLRSHPHELSGGQLQRVLIAGALAGNPSVLIADEPTSALDATVQKRVLDLLEELREELDLSVLLITHDLSLAAERSDHVVVLRGGVVVEQGESDRVIAAPSSPYTRELFRDVPSLTPERYAASREQLRAHRDAVEDRSPAIAVSGLTKSFGGPSPALEGVDLSVRRGEIHALVGESGSGKTTLARIIAGLTSFDAGTVRVGDAERPRTPHVVNPDPGALQLVYQNPLAALDPRLRLVDLVAEPLRIRGTAKAAARASATDVLQRVRIPESLSSRRIGRLSGGQRQRVAIARALVLSPGVLVLDEPTSALDVTVQAQIVDLLFELRAENPDLTLVVISHDLGLVRQIADSATVLQRGQVVDHGRIEDIFGDATSEYTKRLIAAIPSPPQVLV</sequence>
<feature type="domain" description="ABC transporter" evidence="5">
    <location>
        <begin position="289"/>
        <end position="528"/>
    </location>
</feature>
<dbReference type="EMBL" id="QFKX01000002">
    <property type="protein sequence ID" value="PWH06999.1"/>
    <property type="molecule type" value="Genomic_DNA"/>
</dbReference>
<keyword evidence="3" id="KW-0547">Nucleotide-binding</keyword>
<organism evidence="6 7">
    <name type="scientific">Brachybacterium endophyticum</name>
    <dbReference type="NCBI Taxonomy" id="2182385"/>
    <lineage>
        <taxon>Bacteria</taxon>
        <taxon>Bacillati</taxon>
        <taxon>Actinomycetota</taxon>
        <taxon>Actinomycetes</taxon>
        <taxon>Micrococcales</taxon>
        <taxon>Dermabacteraceae</taxon>
        <taxon>Brachybacterium</taxon>
    </lineage>
</organism>
<evidence type="ECO:0000313" key="7">
    <source>
        <dbReference type="Proteomes" id="UP000245590"/>
    </source>
</evidence>
<keyword evidence="2" id="KW-0813">Transport</keyword>
<evidence type="ECO:0000313" key="6">
    <source>
        <dbReference type="EMBL" id="PWH06999.1"/>
    </source>
</evidence>
<comment type="similarity">
    <text evidence="1">Belongs to the ABC transporter superfamily.</text>
</comment>
<dbReference type="InterPro" id="IPR017871">
    <property type="entry name" value="ABC_transporter-like_CS"/>
</dbReference>
<dbReference type="InterPro" id="IPR003439">
    <property type="entry name" value="ABC_transporter-like_ATP-bd"/>
</dbReference>
<dbReference type="GO" id="GO:0015833">
    <property type="term" value="P:peptide transport"/>
    <property type="evidence" value="ECO:0007669"/>
    <property type="project" value="InterPro"/>
</dbReference>
<dbReference type="GO" id="GO:0016887">
    <property type="term" value="F:ATP hydrolysis activity"/>
    <property type="evidence" value="ECO:0007669"/>
    <property type="project" value="InterPro"/>
</dbReference>
<evidence type="ECO:0000256" key="4">
    <source>
        <dbReference type="ARBA" id="ARBA00022840"/>
    </source>
</evidence>
<evidence type="ECO:0000256" key="2">
    <source>
        <dbReference type="ARBA" id="ARBA00022448"/>
    </source>
</evidence>
<dbReference type="InterPro" id="IPR027417">
    <property type="entry name" value="P-loop_NTPase"/>
</dbReference>